<keyword evidence="2" id="KW-1003">Cell membrane</keyword>
<dbReference type="InterPro" id="IPR001123">
    <property type="entry name" value="LeuE-type"/>
</dbReference>
<gene>
    <name evidence="7" type="ORF">AU467_15425</name>
</gene>
<dbReference type="PANTHER" id="PTHR30086:SF20">
    <property type="entry name" value="ARGININE EXPORTER PROTEIN ARGO-RELATED"/>
    <property type="match status" value="1"/>
</dbReference>
<evidence type="ECO:0000313" key="7">
    <source>
        <dbReference type="EMBL" id="KUM27833.1"/>
    </source>
</evidence>
<reference evidence="7 8" key="1">
    <citation type="submission" date="2015-12" db="EMBL/GenBank/DDBJ databases">
        <title>Draft genome sequence of Mesorhizobium sp. UFLA 01-765, a multitolerant efficient symbiont and plant-growth promoting strain isolated from Zn-mining soil using Leucaena leucocephala as a trap plant.</title>
        <authorList>
            <person name="Rangel W.M."/>
            <person name="Thijs S."/>
            <person name="Longatti S.M."/>
            <person name="Moreira F.M."/>
            <person name="Weyens N."/>
            <person name="Vangronsveld J."/>
            <person name="Van Hamme J.D."/>
            <person name="Bottos E.M."/>
            <person name="Rineau F."/>
        </authorList>
    </citation>
    <scope>NUCLEOTIDE SEQUENCE [LARGE SCALE GENOMIC DNA]</scope>
    <source>
        <strain evidence="7 8">UFLA 01-765</strain>
    </source>
</reference>
<dbReference type="PANTHER" id="PTHR30086">
    <property type="entry name" value="ARGININE EXPORTER PROTEIN ARGO"/>
    <property type="match status" value="1"/>
</dbReference>
<evidence type="ECO:0000256" key="6">
    <source>
        <dbReference type="SAM" id="Phobius"/>
    </source>
</evidence>
<sequence>MLTAFWVVSFSLVMTPGADWAYAISAGMRDRAVMPAVSGMLLGYVMITLVVAAGVGALVASVPAVLSVLTVLGAGYLLWLGANILVHPPVPTAGSEEGSGTWSGWVMRGFAVSGMNPKALLLFLALLPQFTSRDGAWPVSAQITAMGLVQIVNCALVYSLVGIGSGIVLRTRPQLARRIGQVSGAAMIVIALALPVEQFLKV</sequence>
<name>A0A117N499_RHILI</name>
<accession>A0A117N499</accession>
<comment type="caution">
    <text evidence="7">The sequence shown here is derived from an EMBL/GenBank/DDBJ whole genome shotgun (WGS) entry which is preliminary data.</text>
</comment>
<feature type="transmembrane region" description="Helical" evidence="6">
    <location>
        <begin position="66"/>
        <end position="85"/>
    </location>
</feature>
<dbReference type="Pfam" id="PF01810">
    <property type="entry name" value="LysE"/>
    <property type="match status" value="1"/>
</dbReference>
<proteinExistence type="predicted"/>
<feature type="transmembrane region" description="Helical" evidence="6">
    <location>
        <begin position="175"/>
        <end position="196"/>
    </location>
</feature>
<evidence type="ECO:0000256" key="2">
    <source>
        <dbReference type="ARBA" id="ARBA00022475"/>
    </source>
</evidence>
<evidence type="ECO:0000256" key="4">
    <source>
        <dbReference type="ARBA" id="ARBA00022989"/>
    </source>
</evidence>
<dbReference type="GO" id="GO:0015171">
    <property type="term" value="F:amino acid transmembrane transporter activity"/>
    <property type="evidence" value="ECO:0007669"/>
    <property type="project" value="TreeGrafter"/>
</dbReference>
<evidence type="ECO:0000313" key="8">
    <source>
        <dbReference type="Proteomes" id="UP000053176"/>
    </source>
</evidence>
<keyword evidence="4 6" id="KW-1133">Transmembrane helix</keyword>
<dbReference type="OrthoDB" id="9804822at2"/>
<dbReference type="AlphaFoldDB" id="A0A117N499"/>
<feature type="transmembrane region" description="Helical" evidence="6">
    <location>
        <begin position="37"/>
        <end position="59"/>
    </location>
</feature>
<evidence type="ECO:0000256" key="3">
    <source>
        <dbReference type="ARBA" id="ARBA00022692"/>
    </source>
</evidence>
<evidence type="ECO:0000256" key="5">
    <source>
        <dbReference type="ARBA" id="ARBA00023136"/>
    </source>
</evidence>
<feature type="transmembrane region" description="Helical" evidence="6">
    <location>
        <begin position="105"/>
        <end position="127"/>
    </location>
</feature>
<dbReference type="Proteomes" id="UP000053176">
    <property type="component" value="Unassembled WGS sequence"/>
</dbReference>
<dbReference type="EMBL" id="LPWA01000068">
    <property type="protein sequence ID" value="KUM27833.1"/>
    <property type="molecule type" value="Genomic_DNA"/>
</dbReference>
<dbReference type="GO" id="GO:0005886">
    <property type="term" value="C:plasma membrane"/>
    <property type="evidence" value="ECO:0007669"/>
    <property type="project" value="UniProtKB-SubCell"/>
</dbReference>
<organism evidence="7 8">
    <name type="scientific">Rhizobium loti</name>
    <name type="common">Mesorhizobium loti</name>
    <dbReference type="NCBI Taxonomy" id="381"/>
    <lineage>
        <taxon>Bacteria</taxon>
        <taxon>Pseudomonadati</taxon>
        <taxon>Pseudomonadota</taxon>
        <taxon>Alphaproteobacteria</taxon>
        <taxon>Hyphomicrobiales</taxon>
        <taxon>Phyllobacteriaceae</taxon>
        <taxon>Mesorhizobium</taxon>
    </lineage>
</organism>
<protein>
    <submittedName>
        <fullName evidence="7">Lysine transporter LysE</fullName>
    </submittedName>
</protein>
<comment type="subcellular location">
    <subcellularLocation>
        <location evidence="1">Cell membrane</location>
        <topology evidence="1">Multi-pass membrane protein</topology>
    </subcellularLocation>
</comment>
<evidence type="ECO:0000256" key="1">
    <source>
        <dbReference type="ARBA" id="ARBA00004651"/>
    </source>
</evidence>
<keyword evidence="3 6" id="KW-0812">Transmembrane</keyword>
<feature type="transmembrane region" description="Helical" evidence="6">
    <location>
        <begin position="148"/>
        <end position="169"/>
    </location>
</feature>
<keyword evidence="5 6" id="KW-0472">Membrane</keyword>